<dbReference type="InterPro" id="IPR001375">
    <property type="entry name" value="Peptidase_S9_cat"/>
</dbReference>
<evidence type="ECO:0000313" key="3">
    <source>
        <dbReference type="EMBL" id="HGT40552.1"/>
    </source>
</evidence>
<accession>A0A7C4LMC1</accession>
<dbReference type="GO" id="GO:0006508">
    <property type="term" value="P:proteolysis"/>
    <property type="evidence" value="ECO:0007669"/>
    <property type="project" value="InterPro"/>
</dbReference>
<evidence type="ECO:0000256" key="1">
    <source>
        <dbReference type="ARBA" id="ARBA00022801"/>
    </source>
</evidence>
<comment type="caution">
    <text evidence="3">The sequence shown here is derived from an EMBL/GenBank/DDBJ whole genome shotgun (WGS) entry which is preliminary data.</text>
</comment>
<dbReference type="SUPFAM" id="SSF53474">
    <property type="entry name" value="alpha/beta-Hydrolases"/>
    <property type="match status" value="1"/>
</dbReference>
<dbReference type="GO" id="GO:0004252">
    <property type="term" value="F:serine-type endopeptidase activity"/>
    <property type="evidence" value="ECO:0007669"/>
    <property type="project" value="TreeGrafter"/>
</dbReference>
<keyword evidence="1" id="KW-0378">Hydrolase</keyword>
<feature type="domain" description="Peptidase S9 prolyl oligopeptidase catalytic" evidence="2">
    <location>
        <begin position="430"/>
        <end position="641"/>
    </location>
</feature>
<protein>
    <submittedName>
        <fullName evidence="3">S9 family peptidase</fullName>
    </submittedName>
</protein>
<dbReference type="EMBL" id="DSVQ01000018">
    <property type="protein sequence ID" value="HGT40552.1"/>
    <property type="molecule type" value="Genomic_DNA"/>
</dbReference>
<organism evidence="3">
    <name type="scientific">Schlesneria paludicola</name>
    <dbReference type="NCBI Taxonomy" id="360056"/>
    <lineage>
        <taxon>Bacteria</taxon>
        <taxon>Pseudomonadati</taxon>
        <taxon>Planctomycetota</taxon>
        <taxon>Planctomycetia</taxon>
        <taxon>Planctomycetales</taxon>
        <taxon>Planctomycetaceae</taxon>
        <taxon>Schlesneria</taxon>
    </lineage>
</organism>
<dbReference type="Pfam" id="PF00326">
    <property type="entry name" value="Peptidase_S9"/>
    <property type="match status" value="1"/>
</dbReference>
<dbReference type="SUPFAM" id="SSF82171">
    <property type="entry name" value="DPP6 N-terminal domain-like"/>
    <property type="match status" value="1"/>
</dbReference>
<gene>
    <name evidence="3" type="ORF">ENS64_15005</name>
</gene>
<dbReference type="InterPro" id="IPR029058">
    <property type="entry name" value="AB_hydrolase_fold"/>
</dbReference>
<sequence>MSVWLYAGLLLASLCGAEPVDPRRPPAITVSGVPVVPAELSERLRQYQSVRWARFRGWAPDGKGMLIQTQFGNTAQLHRVYEPGGRREQITFQEEPTDGRFLPHHGEGALLLEFSRGGDENTQLQRLKLSDGRPVLWTDGKSRNLLGPVLADGSRAIVSSNRRHPRDQDLYIVRLDEPGAWEELLRVDNQLWTATDWSRDGGKVLVQHYVSINESSAAVLDVASRRLQPIPPPPGHGAKVAVSQMKFAPDGRAVYLATDARGEFRELARFDLERHEYTWLSAEWTWDVDEIEVDGHTGRVAVTFNEDGSSALCLLEHDRLRRVDLPVGVVSGMEFSPDGSRLGFTFSPAYGPSEAYALDWATHALTRWTYSEVGGLNPASFVTPRRIQFRSFDGLTIPAWYYPARKPSPAGKSPVLIQIHGGPESQYRPTFSGIDQFWLNEMGIAVIWPNVRGSLGYGKTYLQLDNGEKREDAVRDIGALLDWIREQPELDAERVAVMGASYGGYMTLAAAVHYSSRLRAAVDIVGIANFITFLETTSEYRRDLRRAEYGDERDPAMRAVFERLNPSHNAHKIRTALMVIHGRNDPRVPFSEAEQIAPLVRQNGVEVWTLYADNEGHGFRKRDNRDYMTAAIALFLERQLRK</sequence>
<name>A0A7C4LMC1_9PLAN</name>
<dbReference type="Gene3D" id="3.40.50.1820">
    <property type="entry name" value="alpha/beta hydrolase"/>
    <property type="match status" value="1"/>
</dbReference>
<dbReference type="InterPro" id="IPR011042">
    <property type="entry name" value="6-blade_b-propeller_TolB-like"/>
</dbReference>
<proteinExistence type="predicted"/>
<dbReference type="PANTHER" id="PTHR42776:SF27">
    <property type="entry name" value="DIPEPTIDYL PEPTIDASE FAMILY MEMBER 6"/>
    <property type="match status" value="1"/>
</dbReference>
<dbReference type="Gene3D" id="2.120.10.30">
    <property type="entry name" value="TolB, C-terminal domain"/>
    <property type="match status" value="1"/>
</dbReference>
<reference evidence="3" key="1">
    <citation type="journal article" date="2020" name="mSystems">
        <title>Genome- and Community-Level Interaction Insights into Carbon Utilization and Element Cycling Functions of Hydrothermarchaeota in Hydrothermal Sediment.</title>
        <authorList>
            <person name="Zhou Z."/>
            <person name="Liu Y."/>
            <person name="Xu W."/>
            <person name="Pan J."/>
            <person name="Luo Z.H."/>
            <person name="Li M."/>
        </authorList>
    </citation>
    <scope>NUCLEOTIDE SEQUENCE [LARGE SCALE GENOMIC DNA]</scope>
    <source>
        <strain evidence="3">SpSt-508</strain>
    </source>
</reference>
<dbReference type="AlphaFoldDB" id="A0A7C4LMC1"/>
<dbReference type="PANTHER" id="PTHR42776">
    <property type="entry name" value="SERINE PEPTIDASE S9 FAMILY MEMBER"/>
    <property type="match status" value="1"/>
</dbReference>
<evidence type="ECO:0000259" key="2">
    <source>
        <dbReference type="Pfam" id="PF00326"/>
    </source>
</evidence>